<accession>A9DP81</accession>
<sequence>MAKINLPCLRGRIGEWTYFSTVMKIKDIVEGNRIITVAESELYTENINRVLQREINKKRISQISKYLLENDEHFFSSIIVGIHKGNPEWSDVSINSLFSIKGEKLDDESLSFIENKFGILTLSGEEEIFALDGQHRLKGLRDAFRKNNEIGEEEISLVYVIHDDSYIEKTRRLFTVLNKYAEKPKEAELIILEEDDVAAINSRRLITEHQHLSKQNSLSDTKTGNISANDFDSFTTLVTVYRINKVLYNKRNSFYTVRPTDEDIEEYYQLSKSFWDFLFEVFPEIARFIDGERNIFLNEDLFDRNPNSGGSLILRPVGQHFIAKTYKHFMDSNNLDYLKENIRKIDFNLSGDTLNYIFWNNGRMVPKELRLKERLFLHLLGDLNIDNYDIQGRIKEIYENYNEDYYNHIVPVTD</sequence>
<gene>
    <name evidence="1" type="ORF">KAOT1_19467</name>
</gene>
<evidence type="ECO:0000313" key="2">
    <source>
        <dbReference type="Proteomes" id="UP000002945"/>
    </source>
</evidence>
<dbReference type="STRING" id="391587.KAOT1_19467"/>
<dbReference type="HOGENOM" id="CLU_056950_0_0_10"/>
<dbReference type="CDD" id="cd16414">
    <property type="entry name" value="dndB_like"/>
    <property type="match status" value="1"/>
</dbReference>
<dbReference type="InterPro" id="IPR017601">
    <property type="entry name" value="DGQHR-contain_dom"/>
</dbReference>
<keyword evidence="2" id="KW-1185">Reference proteome</keyword>
<proteinExistence type="predicted"/>
<dbReference type="eggNOG" id="ENOG5030UQX">
    <property type="taxonomic scope" value="Bacteria"/>
</dbReference>
<reference evidence="1 2" key="1">
    <citation type="journal article" date="2011" name="J. Bacteriol.">
        <title>Genome sequence of the algicidal bacterium Kordia algicida OT-1.</title>
        <authorList>
            <person name="Lee H.S."/>
            <person name="Kang S.G."/>
            <person name="Kwon K.K."/>
            <person name="Lee J.H."/>
            <person name="Kim S.J."/>
        </authorList>
    </citation>
    <scope>NUCLEOTIDE SEQUENCE [LARGE SCALE GENOMIC DNA]</scope>
    <source>
        <strain evidence="1 2">OT-1</strain>
    </source>
</reference>
<dbReference type="OrthoDB" id="9789139at2"/>
<dbReference type="NCBIfam" id="TIGR03187">
    <property type="entry name" value="DGQHR"/>
    <property type="match status" value="1"/>
</dbReference>
<name>A9DP81_9FLAO</name>
<organism evidence="1 2">
    <name type="scientific">Kordia algicida OT-1</name>
    <dbReference type="NCBI Taxonomy" id="391587"/>
    <lineage>
        <taxon>Bacteria</taxon>
        <taxon>Pseudomonadati</taxon>
        <taxon>Bacteroidota</taxon>
        <taxon>Flavobacteriia</taxon>
        <taxon>Flavobacteriales</taxon>
        <taxon>Flavobacteriaceae</taxon>
        <taxon>Kordia</taxon>
    </lineage>
</organism>
<comment type="caution">
    <text evidence="1">The sequence shown here is derived from an EMBL/GenBank/DDBJ whole genome shotgun (WGS) entry which is preliminary data.</text>
</comment>
<dbReference type="Pfam" id="PF14072">
    <property type="entry name" value="DndB"/>
    <property type="match status" value="1"/>
</dbReference>
<dbReference type="AlphaFoldDB" id="A9DP81"/>
<evidence type="ECO:0000313" key="1">
    <source>
        <dbReference type="EMBL" id="EDP97374.1"/>
    </source>
</evidence>
<dbReference type="InterPro" id="IPR017642">
    <property type="entry name" value="DNA_S_mod_DndB"/>
</dbReference>
<dbReference type="EMBL" id="ABIB01000002">
    <property type="protein sequence ID" value="EDP97374.1"/>
    <property type="molecule type" value="Genomic_DNA"/>
</dbReference>
<protein>
    <recommendedName>
        <fullName evidence="3">DGQHR domain-containing protein</fullName>
    </recommendedName>
</protein>
<dbReference type="RefSeq" id="WP_007096424.1">
    <property type="nucleotide sequence ID" value="NZ_CP142125.1"/>
</dbReference>
<dbReference type="Proteomes" id="UP000002945">
    <property type="component" value="Unassembled WGS sequence"/>
</dbReference>
<evidence type="ECO:0008006" key="3">
    <source>
        <dbReference type="Google" id="ProtNLM"/>
    </source>
</evidence>